<dbReference type="Gene3D" id="3.40.50.300">
    <property type="entry name" value="P-loop containing nucleotide triphosphate hydrolases"/>
    <property type="match status" value="1"/>
</dbReference>
<evidence type="ECO:0000313" key="2">
    <source>
        <dbReference type="Proteomes" id="UP000683360"/>
    </source>
</evidence>
<evidence type="ECO:0000313" key="1">
    <source>
        <dbReference type="EMBL" id="CAG2241724.1"/>
    </source>
</evidence>
<accession>A0A8S3U784</accession>
<reference evidence="1" key="1">
    <citation type="submission" date="2021-03" db="EMBL/GenBank/DDBJ databases">
        <authorList>
            <person name="Bekaert M."/>
        </authorList>
    </citation>
    <scope>NUCLEOTIDE SEQUENCE</scope>
</reference>
<name>A0A8S3U784_MYTED</name>
<proteinExistence type="predicted"/>
<dbReference type="EMBL" id="CAJPWZ010002593">
    <property type="protein sequence ID" value="CAG2241724.1"/>
    <property type="molecule type" value="Genomic_DNA"/>
</dbReference>
<comment type="caution">
    <text evidence="1">The sequence shown here is derived from an EMBL/GenBank/DDBJ whole genome shotgun (WGS) entry which is preliminary data.</text>
</comment>
<dbReference type="Proteomes" id="UP000683360">
    <property type="component" value="Unassembled WGS sequence"/>
</dbReference>
<sequence>MSRVFSTTSASNIPSNHYALCGLWDFAGQKEFYATHQAFLTNSALYLVVADMKDDISKQDASQYSADFKNVGEYVDFWFDTIHCHRSVEPPEDEPFNEFIDPPVILVLTGKDKCGKETIGNTVIEEKKNEASSSIRHGFKKSKQISPFTRHNLFIKYDGSGH</sequence>
<protein>
    <submittedName>
        <fullName evidence="1">Uncharacterized protein</fullName>
    </submittedName>
</protein>
<dbReference type="OrthoDB" id="5962960at2759"/>
<dbReference type="SUPFAM" id="SSF52540">
    <property type="entry name" value="P-loop containing nucleoside triphosphate hydrolases"/>
    <property type="match status" value="1"/>
</dbReference>
<dbReference type="AlphaFoldDB" id="A0A8S3U784"/>
<gene>
    <name evidence="1" type="ORF">MEDL_53932</name>
</gene>
<organism evidence="1 2">
    <name type="scientific">Mytilus edulis</name>
    <name type="common">Blue mussel</name>
    <dbReference type="NCBI Taxonomy" id="6550"/>
    <lineage>
        <taxon>Eukaryota</taxon>
        <taxon>Metazoa</taxon>
        <taxon>Spiralia</taxon>
        <taxon>Lophotrochozoa</taxon>
        <taxon>Mollusca</taxon>
        <taxon>Bivalvia</taxon>
        <taxon>Autobranchia</taxon>
        <taxon>Pteriomorphia</taxon>
        <taxon>Mytilida</taxon>
        <taxon>Mytiloidea</taxon>
        <taxon>Mytilidae</taxon>
        <taxon>Mytilinae</taxon>
        <taxon>Mytilus</taxon>
    </lineage>
</organism>
<keyword evidence="2" id="KW-1185">Reference proteome</keyword>
<dbReference type="InterPro" id="IPR027417">
    <property type="entry name" value="P-loop_NTPase"/>
</dbReference>
<dbReference type="Pfam" id="PF08477">
    <property type="entry name" value="Roc"/>
    <property type="match status" value="1"/>
</dbReference>